<dbReference type="EMBL" id="OZ034835">
    <property type="protein sequence ID" value="CAL1676972.1"/>
    <property type="molecule type" value="Genomic_DNA"/>
</dbReference>
<evidence type="ECO:0000256" key="1">
    <source>
        <dbReference type="SAM" id="MobiDB-lite"/>
    </source>
</evidence>
<keyword evidence="3" id="KW-1185">Reference proteome</keyword>
<reference evidence="2" key="1">
    <citation type="submission" date="2024-04" db="EMBL/GenBank/DDBJ databases">
        <authorList>
            <consortium name="Molecular Ecology Group"/>
        </authorList>
    </citation>
    <scope>NUCLEOTIDE SEQUENCE</scope>
</reference>
<dbReference type="AlphaFoldDB" id="A0AAV2NA25"/>
<name>A0AAV2NA25_9HYME</name>
<dbReference type="Proteomes" id="UP001497644">
    <property type="component" value="Chromosome 12"/>
</dbReference>
<evidence type="ECO:0000313" key="2">
    <source>
        <dbReference type="EMBL" id="CAL1676972.1"/>
    </source>
</evidence>
<accession>A0AAV2NA25</accession>
<gene>
    <name evidence="2" type="ORF">LPLAT_LOCUS3066</name>
</gene>
<sequence>MSSAWEYPRDERELLTAHRTGSNFFDRSADFAYRMGTGLISIRAPQASRRRQTSGASPRERGQDCADAVPAVMRRVNPGRAAGPGVRI</sequence>
<protein>
    <submittedName>
        <fullName evidence="2">Uncharacterized protein</fullName>
    </submittedName>
</protein>
<feature type="region of interest" description="Disordered" evidence="1">
    <location>
        <begin position="43"/>
        <end position="64"/>
    </location>
</feature>
<proteinExistence type="predicted"/>
<evidence type="ECO:0000313" key="3">
    <source>
        <dbReference type="Proteomes" id="UP001497644"/>
    </source>
</evidence>
<organism evidence="2 3">
    <name type="scientific">Lasius platythorax</name>
    <dbReference type="NCBI Taxonomy" id="488582"/>
    <lineage>
        <taxon>Eukaryota</taxon>
        <taxon>Metazoa</taxon>
        <taxon>Ecdysozoa</taxon>
        <taxon>Arthropoda</taxon>
        <taxon>Hexapoda</taxon>
        <taxon>Insecta</taxon>
        <taxon>Pterygota</taxon>
        <taxon>Neoptera</taxon>
        <taxon>Endopterygota</taxon>
        <taxon>Hymenoptera</taxon>
        <taxon>Apocrita</taxon>
        <taxon>Aculeata</taxon>
        <taxon>Formicoidea</taxon>
        <taxon>Formicidae</taxon>
        <taxon>Formicinae</taxon>
        <taxon>Lasius</taxon>
        <taxon>Lasius</taxon>
    </lineage>
</organism>